<comment type="caution">
    <text evidence="1">The sequence shown here is derived from an EMBL/GenBank/DDBJ whole genome shotgun (WGS) entry which is preliminary data.</text>
</comment>
<accession>A0AA41R4V4</accession>
<organism evidence="1 2">
    <name type="scientific">Desulfatitalea alkaliphila</name>
    <dbReference type="NCBI Taxonomy" id="2929485"/>
    <lineage>
        <taxon>Bacteria</taxon>
        <taxon>Pseudomonadati</taxon>
        <taxon>Thermodesulfobacteriota</taxon>
        <taxon>Desulfobacteria</taxon>
        <taxon>Desulfobacterales</taxon>
        <taxon>Desulfosarcinaceae</taxon>
        <taxon>Desulfatitalea</taxon>
    </lineage>
</organism>
<proteinExistence type="predicted"/>
<dbReference type="AlphaFoldDB" id="A0AA41R4V4"/>
<dbReference type="EMBL" id="JALJRB010000016">
    <property type="protein sequence ID" value="MCJ8501726.1"/>
    <property type="molecule type" value="Genomic_DNA"/>
</dbReference>
<dbReference type="Proteomes" id="UP001165427">
    <property type="component" value="Unassembled WGS sequence"/>
</dbReference>
<evidence type="ECO:0000313" key="1">
    <source>
        <dbReference type="EMBL" id="MCJ8501726.1"/>
    </source>
</evidence>
<keyword evidence="2" id="KW-1185">Reference proteome</keyword>
<sequence>MMRIGAVLLLVAWMGCGLLGVAAAHGAGIELAVGGWHQDPGGDIGYKAVATGDILDVDRDLRYDTENRVLGRIKIDMPAFLPNLYLAAAPSEFEARGQKNVNFRFGDQEFDGRFDFYSKLKMNQYDVGLYYGLPFVNTATAGILNVDAGLNVRIFDLEARLRQEETGISEKETITLPLPQLYLGIQLTPVRWLAVEAEGRGLTVSGNSVYSLIGRLRFNVLGPAFVAAGYRYDRVDVDEDDLRVDFTIQGPFVEVGLAF</sequence>
<dbReference type="InterPro" id="IPR026387">
    <property type="entry name" value="OMP_w_GlyGly"/>
</dbReference>
<dbReference type="PROSITE" id="PS51257">
    <property type="entry name" value="PROKAR_LIPOPROTEIN"/>
    <property type="match status" value="1"/>
</dbReference>
<name>A0AA41R4V4_9BACT</name>
<protein>
    <submittedName>
        <fullName evidence="1">TIGR04219 family outer membrane beta-barrel protein</fullName>
    </submittedName>
</protein>
<reference evidence="1" key="1">
    <citation type="submission" date="2022-04" db="EMBL/GenBank/DDBJ databases">
        <title>Desulfatitalea alkaliphila sp. nov., a novel anaerobic sulfate-reducing bacterium isolated from terrestrial mud volcano, Taman Peninsula, Russia.</title>
        <authorList>
            <person name="Khomyakova M.A."/>
            <person name="Merkel A.Y."/>
            <person name="Slobodkin A.I."/>
        </authorList>
    </citation>
    <scope>NUCLEOTIDE SEQUENCE</scope>
    <source>
        <strain evidence="1">M08but</strain>
    </source>
</reference>
<dbReference type="RefSeq" id="WP_246910683.1">
    <property type="nucleotide sequence ID" value="NZ_JALJRB010000016.1"/>
</dbReference>
<dbReference type="NCBIfam" id="TIGR04219">
    <property type="entry name" value="OMP_w_GlyGly"/>
    <property type="match status" value="1"/>
</dbReference>
<gene>
    <name evidence="1" type="ORF">MRX98_14175</name>
</gene>
<evidence type="ECO:0000313" key="2">
    <source>
        <dbReference type="Proteomes" id="UP001165427"/>
    </source>
</evidence>